<feature type="compositionally biased region" description="Basic and acidic residues" evidence="1">
    <location>
        <begin position="175"/>
        <end position="184"/>
    </location>
</feature>
<feature type="region of interest" description="Disordered" evidence="1">
    <location>
        <begin position="108"/>
        <end position="202"/>
    </location>
</feature>
<accession>A0A9P5Y7D4</accession>
<reference evidence="2" key="1">
    <citation type="submission" date="2020-11" db="EMBL/GenBank/DDBJ databases">
        <authorList>
            <consortium name="DOE Joint Genome Institute"/>
            <person name="Ahrendt S."/>
            <person name="Riley R."/>
            <person name="Andreopoulos W."/>
            <person name="Labutti K."/>
            <person name="Pangilinan J."/>
            <person name="Ruiz-Duenas F.J."/>
            <person name="Barrasa J.M."/>
            <person name="Sanchez-Garcia M."/>
            <person name="Camarero S."/>
            <person name="Miyauchi S."/>
            <person name="Serrano A."/>
            <person name="Linde D."/>
            <person name="Babiker R."/>
            <person name="Drula E."/>
            <person name="Ayuso-Fernandez I."/>
            <person name="Pacheco R."/>
            <person name="Padilla G."/>
            <person name="Ferreira P."/>
            <person name="Barriuso J."/>
            <person name="Kellner H."/>
            <person name="Castanera R."/>
            <person name="Alfaro M."/>
            <person name="Ramirez L."/>
            <person name="Pisabarro A.G."/>
            <person name="Kuo A."/>
            <person name="Tritt A."/>
            <person name="Lipzen A."/>
            <person name="He G."/>
            <person name="Yan M."/>
            <person name="Ng V."/>
            <person name="Cullen D."/>
            <person name="Martin F."/>
            <person name="Rosso M.-N."/>
            <person name="Henrissat B."/>
            <person name="Hibbett D."/>
            <person name="Martinez A.T."/>
            <person name="Grigoriev I.V."/>
        </authorList>
    </citation>
    <scope>NUCLEOTIDE SEQUENCE</scope>
    <source>
        <strain evidence="2">CBS 247.69</strain>
    </source>
</reference>
<dbReference type="AlphaFoldDB" id="A0A9P5Y7D4"/>
<feature type="non-terminal residue" evidence="2">
    <location>
        <position position="370"/>
    </location>
</feature>
<proteinExistence type="predicted"/>
<gene>
    <name evidence="2" type="ORF">BDZ94DRAFT_1321690</name>
</gene>
<dbReference type="EMBL" id="MU150261">
    <property type="protein sequence ID" value="KAF9463544.1"/>
    <property type="molecule type" value="Genomic_DNA"/>
</dbReference>
<keyword evidence="3" id="KW-1185">Reference proteome</keyword>
<evidence type="ECO:0000256" key="1">
    <source>
        <dbReference type="SAM" id="MobiDB-lite"/>
    </source>
</evidence>
<comment type="caution">
    <text evidence="2">The sequence shown here is derived from an EMBL/GenBank/DDBJ whole genome shotgun (WGS) entry which is preliminary data.</text>
</comment>
<feature type="region of interest" description="Disordered" evidence="1">
    <location>
        <begin position="237"/>
        <end position="270"/>
    </location>
</feature>
<dbReference type="Proteomes" id="UP000807353">
    <property type="component" value="Unassembled WGS sequence"/>
</dbReference>
<sequence>MSSVASNTSDFDFKNAVGAIEEVLAAQLPKVEGMTIVTEAVARKFAARFARYKADIDRLRRNQYAFEPAALGLIARLDTFIRKHIRPDWRELGEAYSQWMNIHGTPEPEVEEVPAATSPARDQDAQTTVANEGEAGLATGGNILEGESTAESRVTKPKGASRVKSKAVVEDSDEDRGSANERQPETPVRPKPRPAYGTKDRTKGKLLVEVILDARPNTNQAAPSPAVPGPVRIMRESSPVGTQEVAVEKGKKRKARDDADGDKEKEVKRRKGQGVTEAYATFLVKNSRRSDVIYATLCSGCNSSSFDVCVGGIGEAKCHGCAFKHRACEDKSKHSSPRYPSGGREFDPWAGFEDGIAELEEARKKKEKET</sequence>
<protein>
    <submittedName>
        <fullName evidence="2">Uncharacterized protein</fullName>
    </submittedName>
</protein>
<feature type="compositionally biased region" description="Basic and acidic residues" evidence="1">
    <location>
        <begin position="255"/>
        <end position="267"/>
    </location>
</feature>
<feature type="compositionally biased region" description="Basic residues" evidence="1">
    <location>
        <begin position="155"/>
        <end position="165"/>
    </location>
</feature>
<organism evidence="2 3">
    <name type="scientific">Collybia nuda</name>
    <dbReference type="NCBI Taxonomy" id="64659"/>
    <lineage>
        <taxon>Eukaryota</taxon>
        <taxon>Fungi</taxon>
        <taxon>Dikarya</taxon>
        <taxon>Basidiomycota</taxon>
        <taxon>Agaricomycotina</taxon>
        <taxon>Agaricomycetes</taxon>
        <taxon>Agaricomycetidae</taxon>
        <taxon>Agaricales</taxon>
        <taxon>Tricholomatineae</taxon>
        <taxon>Clitocybaceae</taxon>
        <taxon>Collybia</taxon>
    </lineage>
</organism>
<evidence type="ECO:0000313" key="2">
    <source>
        <dbReference type="EMBL" id="KAF9463544.1"/>
    </source>
</evidence>
<name>A0A9P5Y7D4_9AGAR</name>
<evidence type="ECO:0000313" key="3">
    <source>
        <dbReference type="Proteomes" id="UP000807353"/>
    </source>
</evidence>